<keyword evidence="6 11" id="KW-0547">Nucleotide-binding</keyword>
<feature type="active site" evidence="11">
    <location>
        <position position="224"/>
    </location>
</feature>
<gene>
    <name evidence="11" type="primary">srkA</name>
    <name evidence="13" type="ORF">C8D85_1132</name>
</gene>
<keyword evidence="7 11" id="KW-0418">Kinase</keyword>
<dbReference type="InterPro" id="IPR002575">
    <property type="entry name" value="Aminoglycoside_PTrfase"/>
</dbReference>
<evidence type="ECO:0000256" key="5">
    <source>
        <dbReference type="ARBA" id="ARBA00022723"/>
    </source>
</evidence>
<evidence type="ECO:0000256" key="3">
    <source>
        <dbReference type="ARBA" id="ARBA00022553"/>
    </source>
</evidence>
<dbReference type="GO" id="GO:0005737">
    <property type="term" value="C:cytoplasm"/>
    <property type="evidence" value="ECO:0007669"/>
    <property type="project" value="UniProtKB-SubCell"/>
</dbReference>
<dbReference type="PANTHER" id="PTHR39573:SF1">
    <property type="entry name" value="STRESS RESPONSE KINASE A"/>
    <property type="match status" value="1"/>
</dbReference>
<dbReference type="GO" id="GO:0000287">
    <property type="term" value="F:magnesium ion binding"/>
    <property type="evidence" value="ECO:0007669"/>
    <property type="project" value="UniProtKB-UniRule"/>
</dbReference>
<evidence type="ECO:0000256" key="10">
    <source>
        <dbReference type="ARBA" id="ARBA00023016"/>
    </source>
</evidence>
<protein>
    <recommendedName>
        <fullName evidence="11">Stress response kinase A</fullName>
        <ecNumber evidence="11">2.7.11.1</ecNumber>
    </recommendedName>
    <alternativeName>
        <fullName evidence="11">Serine/threonine-protein kinase SrkA</fullName>
    </alternativeName>
</protein>
<accession>A0A4R6XIK4</accession>
<keyword evidence="1 11" id="KW-0963">Cytoplasm</keyword>
<dbReference type="GO" id="GO:0004674">
    <property type="term" value="F:protein serine/threonine kinase activity"/>
    <property type="evidence" value="ECO:0007669"/>
    <property type="project" value="UniProtKB-UniRule"/>
</dbReference>
<dbReference type="Gene3D" id="1.20.1270.170">
    <property type="match status" value="1"/>
</dbReference>
<dbReference type="GO" id="GO:0005524">
    <property type="term" value="F:ATP binding"/>
    <property type="evidence" value="ECO:0007669"/>
    <property type="project" value="UniProtKB-UniRule"/>
</dbReference>
<dbReference type="Gene3D" id="3.30.200.70">
    <property type="match status" value="1"/>
</dbReference>
<evidence type="ECO:0000256" key="2">
    <source>
        <dbReference type="ARBA" id="ARBA00022527"/>
    </source>
</evidence>
<keyword evidence="4 11" id="KW-0808">Transferase</keyword>
<dbReference type="SUPFAM" id="SSF56112">
    <property type="entry name" value="Protein kinase-like (PK-like)"/>
    <property type="match status" value="1"/>
</dbReference>
<keyword evidence="8 11" id="KW-0067">ATP-binding</keyword>
<reference evidence="13 14" key="1">
    <citation type="submission" date="2019-03" db="EMBL/GenBank/DDBJ databases">
        <title>Genomic Encyclopedia of Type Strains, Phase IV (KMG-IV): sequencing the most valuable type-strain genomes for metagenomic binning, comparative biology and taxonomic classification.</title>
        <authorList>
            <person name="Goeker M."/>
        </authorList>
    </citation>
    <scope>NUCLEOTIDE SEQUENCE [LARGE SCALE GENOMIC DNA]</scope>
    <source>
        <strain evidence="13 14">DSM 5604</strain>
    </source>
</reference>
<keyword evidence="2 11" id="KW-0723">Serine/threonine-protein kinase</keyword>
<evidence type="ECO:0000256" key="11">
    <source>
        <dbReference type="HAMAP-Rule" id="MF_01497"/>
    </source>
</evidence>
<feature type="active site" description="Proton acceptor" evidence="11">
    <location>
        <position position="207"/>
    </location>
</feature>
<dbReference type="InterPro" id="IPR011009">
    <property type="entry name" value="Kinase-like_dom_sf"/>
</dbReference>
<evidence type="ECO:0000256" key="4">
    <source>
        <dbReference type="ARBA" id="ARBA00022679"/>
    </source>
</evidence>
<comment type="function">
    <text evidence="11">A protein kinase that phosphorylates Ser and Thr residues. Probably acts to suppress the effects of stress linked to accumulation of reactive oxygen species. Probably involved in the extracytoplasmic stress response.</text>
</comment>
<dbReference type="Proteomes" id="UP000295729">
    <property type="component" value="Unassembled WGS sequence"/>
</dbReference>
<dbReference type="EMBL" id="SNZA01000001">
    <property type="protein sequence ID" value="TDR15758.1"/>
    <property type="molecule type" value="Genomic_DNA"/>
</dbReference>
<dbReference type="PANTHER" id="PTHR39573">
    <property type="entry name" value="STRESS RESPONSE KINASE A"/>
    <property type="match status" value="1"/>
</dbReference>
<evidence type="ECO:0000256" key="1">
    <source>
        <dbReference type="ARBA" id="ARBA00022490"/>
    </source>
</evidence>
<keyword evidence="5 11" id="KW-0479">Metal-binding</keyword>
<dbReference type="Pfam" id="PF01636">
    <property type="entry name" value="APH"/>
    <property type="match status" value="1"/>
</dbReference>
<keyword evidence="14" id="KW-1185">Reference proteome</keyword>
<organism evidence="13 14">
    <name type="scientific">Marinomonas communis</name>
    <dbReference type="NCBI Taxonomy" id="28254"/>
    <lineage>
        <taxon>Bacteria</taxon>
        <taxon>Pseudomonadati</taxon>
        <taxon>Pseudomonadota</taxon>
        <taxon>Gammaproteobacteria</taxon>
        <taxon>Oceanospirillales</taxon>
        <taxon>Oceanospirillaceae</taxon>
        <taxon>Marinomonas</taxon>
    </lineage>
</organism>
<name>A0A4R6XIK4_9GAMM</name>
<comment type="subcellular location">
    <subcellularLocation>
        <location evidence="11">Cytoplasm</location>
    </subcellularLocation>
</comment>
<evidence type="ECO:0000256" key="7">
    <source>
        <dbReference type="ARBA" id="ARBA00022777"/>
    </source>
</evidence>
<dbReference type="GO" id="GO:0106310">
    <property type="term" value="F:protein serine kinase activity"/>
    <property type="evidence" value="ECO:0007669"/>
    <property type="project" value="RHEA"/>
</dbReference>
<dbReference type="Gene3D" id="1.10.510.10">
    <property type="entry name" value="Transferase(Phosphotransferase) domain 1"/>
    <property type="match status" value="1"/>
</dbReference>
<proteinExistence type="inferred from homology"/>
<dbReference type="EC" id="2.7.11.1" evidence="11"/>
<evidence type="ECO:0000256" key="8">
    <source>
        <dbReference type="ARBA" id="ARBA00022840"/>
    </source>
</evidence>
<dbReference type="InterPro" id="IPR032882">
    <property type="entry name" value="SrkA/RdoA"/>
</dbReference>
<comment type="catalytic activity">
    <reaction evidence="11">
        <text>L-threonyl-[protein] + ATP = O-phospho-L-threonyl-[protein] + ADP + H(+)</text>
        <dbReference type="Rhea" id="RHEA:46608"/>
        <dbReference type="Rhea" id="RHEA-COMP:11060"/>
        <dbReference type="Rhea" id="RHEA-COMP:11605"/>
        <dbReference type="ChEBI" id="CHEBI:15378"/>
        <dbReference type="ChEBI" id="CHEBI:30013"/>
        <dbReference type="ChEBI" id="CHEBI:30616"/>
        <dbReference type="ChEBI" id="CHEBI:61977"/>
        <dbReference type="ChEBI" id="CHEBI:456216"/>
        <dbReference type="EC" id="2.7.11.1"/>
    </reaction>
</comment>
<sequence length="327" mass="37605">MNTTLNHSDHPYSDLLPDIVMDAVEAQGFYCDHRLYPLNSYENRVYQVGVEDRTPLIAKFYRPGRWQQDQIQAEHDALLQLKEAGVSVAAPIVVNDQTLFHHNGFDYSLTNKLIGDVPEAGNLDHLYQIGELIGAIHKASTSWSLPERPYASNLSRIERASQQLLKDSCFPTSLQTEYVKTIEQLLLASKQTVERSNQNNVRFIHGDCHRSNLILSEGLMTALDFDDCRMGYAVQDIWMHLSDANERQAQLSELIEGYESFCAFDTRELDLIDVLIAERTIVYTAWIAERWSDPAFPKLFPHFTGKAYWEQHLADLNRILDDWGNWR</sequence>
<keyword evidence="3 11" id="KW-0597">Phosphoprotein</keyword>
<comment type="similarity">
    <text evidence="11">Belongs to the SrkA/RdoA protein kinase family.</text>
</comment>
<dbReference type="NCBIfam" id="NF008738">
    <property type="entry name" value="PRK11768.1"/>
    <property type="match status" value="1"/>
</dbReference>
<evidence type="ECO:0000313" key="14">
    <source>
        <dbReference type="Proteomes" id="UP000295729"/>
    </source>
</evidence>
<evidence type="ECO:0000259" key="12">
    <source>
        <dbReference type="Pfam" id="PF01636"/>
    </source>
</evidence>
<dbReference type="AlphaFoldDB" id="A0A4R6XIK4"/>
<dbReference type="HAMAP" id="MF_01497">
    <property type="entry name" value="SrkA_kinase"/>
    <property type="match status" value="1"/>
</dbReference>
<comment type="subunit">
    <text evidence="11">Monomer.</text>
</comment>
<evidence type="ECO:0000256" key="6">
    <source>
        <dbReference type="ARBA" id="ARBA00022741"/>
    </source>
</evidence>
<dbReference type="OrthoDB" id="5392197at2"/>
<keyword evidence="9 11" id="KW-0460">Magnesium</keyword>
<feature type="domain" description="Aminoglycoside phosphotransferase" evidence="12">
    <location>
        <begin position="39"/>
        <end position="270"/>
    </location>
</feature>
<comment type="caution">
    <text evidence="13">The sequence shown here is derived from an EMBL/GenBank/DDBJ whole genome shotgun (WGS) entry which is preliminary data.</text>
</comment>
<comment type="catalytic activity">
    <reaction evidence="11">
        <text>L-seryl-[protein] + ATP = O-phospho-L-seryl-[protein] + ADP + H(+)</text>
        <dbReference type="Rhea" id="RHEA:17989"/>
        <dbReference type="Rhea" id="RHEA-COMP:9863"/>
        <dbReference type="Rhea" id="RHEA-COMP:11604"/>
        <dbReference type="ChEBI" id="CHEBI:15378"/>
        <dbReference type="ChEBI" id="CHEBI:29999"/>
        <dbReference type="ChEBI" id="CHEBI:30616"/>
        <dbReference type="ChEBI" id="CHEBI:83421"/>
        <dbReference type="ChEBI" id="CHEBI:456216"/>
        <dbReference type="EC" id="2.7.11.1"/>
    </reaction>
</comment>
<comment type="cofactor">
    <cofactor evidence="11">
        <name>Mg(2+)</name>
        <dbReference type="ChEBI" id="CHEBI:18420"/>
    </cofactor>
</comment>
<keyword evidence="10 11" id="KW-0346">Stress response</keyword>
<evidence type="ECO:0000313" key="13">
    <source>
        <dbReference type="EMBL" id="TDR15758.1"/>
    </source>
</evidence>
<evidence type="ECO:0000256" key="9">
    <source>
        <dbReference type="ARBA" id="ARBA00022842"/>
    </source>
</evidence>
<feature type="binding site" evidence="11">
    <location>
        <position position="212"/>
    </location>
    <ligand>
        <name>Mg(2+)</name>
        <dbReference type="ChEBI" id="CHEBI:18420"/>
    </ligand>
</feature>
<feature type="binding site" evidence="11">
    <location>
        <position position="224"/>
    </location>
    <ligand>
        <name>Mg(2+)</name>
        <dbReference type="ChEBI" id="CHEBI:18420"/>
    </ligand>
</feature>
<feature type="site" description="ATP" evidence="11">
    <location>
        <position position="40"/>
    </location>
</feature>